<reference evidence="3 4" key="1">
    <citation type="submission" date="2016-10" db="EMBL/GenBank/DDBJ databases">
        <authorList>
            <person name="de Groot N.N."/>
        </authorList>
    </citation>
    <scope>NUCLEOTIDE SEQUENCE [LARGE SCALE GENOMIC DNA]</scope>
    <source>
        <strain evidence="3 4">CGMCC 1.10434</strain>
    </source>
</reference>
<evidence type="ECO:0000313" key="3">
    <source>
        <dbReference type="EMBL" id="SEN68556.1"/>
    </source>
</evidence>
<keyword evidence="4" id="KW-1185">Reference proteome</keyword>
<protein>
    <submittedName>
        <fullName evidence="3">Uncharacterized protein YhaN</fullName>
    </submittedName>
</protein>
<organism evidence="3 4">
    <name type="scientific">Amphibacillus marinus</name>
    <dbReference type="NCBI Taxonomy" id="872970"/>
    <lineage>
        <taxon>Bacteria</taxon>
        <taxon>Bacillati</taxon>
        <taxon>Bacillota</taxon>
        <taxon>Bacilli</taxon>
        <taxon>Bacillales</taxon>
        <taxon>Bacillaceae</taxon>
        <taxon>Amphibacillus</taxon>
    </lineage>
</organism>
<evidence type="ECO:0000259" key="2">
    <source>
        <dbReference type="Pfam" id="PF13514"/>
    </source>
</evidence>
<evidence type="ECO:0000256" key="1">
    <source>
        <dbReference type="SAM" id="Coils"/>
    </source>
</evidence>
<feature type="coiled-coil region" evidence="1">
    <location>
        <begin position="389"/>
        <end position="462"/>
    </location>
</feature>
<sequence>MRFESINLEAYGHFTDFSLDFNQHHGFHILYGPNEAGKSTILRSITNLLYGFPQQTQDAFQYTNQQLRVGGVLRNSRNESLAFVRRKGLKNTVLNLESQPIDDHFIHNFLAGLSKAQFLNMFALDHERLREGGESLLLSEDNANENLFSAASGISTLRQVLTGLDDQMRELYLKGGSKPEINHALKEEKEINQLIKNNQLNQRDWIAIEQTYLNAQTQLSQLKDALKSLKIKELKFKRLEQTLPKVAERQKLIAKLSGMEAVPLLPIDTPRQRVEYTKLKQEAVNQLDNCEIELKQIEAEIMRIDIPEAIIKHTVLIEELNRELKTYQGQKKEYPILINKLTDIEQHLYTLLKALDPTQKTLTAIENYRIPVEDERMIRSLSHTFPQVNQALEQANKQVKILDAELKKQENVLAQLGAVADFSALERNLKQAREEGKLEQLISQAKLDLEQLEGEIANKIGQLSLWSGTEEQLSKLNIPNLPTTIKKYEERILALQQRQHNNKLAIESVEQDIAMRTTRIREIEAAVSIPTEQELFSLRQYRDQSWLLIKKQLNHQVVSDAELQQFSHAESLETIFEASMNKADQSADTMRQEAERLGERNKLTIDIQAGTDKLAQLKQKDQQYTNELQACEHDWKTEWAEAEIEPLTPTEMFDWLKRYDKIVELTFEKHNKIKKLHHLEQLNETLQTMLKQELSRFIEVPNATSLSHLMDEADRIIKDLLAKVSDRKHVFSRINSINEEQDQALFEQQAAKKKLEEWYENWSVSLTKANLDQSVSPLIITELLEHYRHCVNKYDEMRQTRVQATELKKQLTNFKKRAEPLITIANVHGELSGADLMVDYCYQKLNSAKKDQEQLAVLKKQREMIIYNEESTNQTIDKAEQGLNQLMTQAGCSTIEELEAIELKSRQKMQLHEELVLIEKQLVEWGNGLSLDEILAEAGRTTYEEAHSELTTIDFEINRLDNERSTLEQNYGAIKRDYNDKVTGTNVEALKATEEKQALLAKIEQLTDQYIRYRLAVVLLKRGIEHYREQNQNPIISRASMLFQRLTLGSFNSITIDFDEKDQPILQGVRDNGGRVMLSGMSDGTLDQLYLALRIASIEKYVNENEPIPFIVDDILVHFDDQRSKETLKILFELSKQTQVIFFTHHTRMLALMGDSVDQQAYQEIELRQPLYSLKREDK</sequence>
<feature type="coiled-coil region" evidence="1">
    <location>
        <begin position="957"/>
        <end position="1016"/>
    </location>
</feature>
<feature type="coiled-coil region" evidence="1">
    <location>
        <begin position="580"/>
        <end position="634"/>
    </location>
</feature>
<gene>
    <name evidence="3" type="ORF">SAMN04488134_101635</name>
</gene>
<dbReference type="InterPro" id="IPR038734">
    <property type="entry name" value="YhaN_AAA"/>
</dbReference>
<dbReference type="PANTHER" id="PTHR41259:SF1">
    <property type="entry name" value="DOUBLE-STRAND BREAK REPAIR RAD50 ATPASE, PUTATIVE-RELATED"/>
    <property type="match status" value="1"/>
</dbReference>
<feature type="coiled-coil region" evidence="1">
    <location>
        <begin position="212"/>
        <end position="242"/>
    </location>
</feature>
<name>A0A1H8IK44_9BACI</name>
<dbReference type="STRING" id="872970.SAMN04488134_101635"/>
<dbReference type="Proteomes" id="UP000199300">
    <property type="component" value="Unassembled WGS sequence"/>
</dbReference>
<dbReference type="RefSeq" id="WP_177178181.1">
    <property type="nucleotide sequence ID" value="NZ_FODJ01000001.1"/>
</dbReference>
<dbReference type="AlphaFoldDB" id="A0A1H8IK44"/>
<dbReference type="SUPFAM" id="SSF52540">
    <property type="entry name" value="P-loop containing nucleoside triphosphate hydrolases"/>
    <property type="match status" value="1"/>
</dbReference>
<dbReference type="PANTHER" id="PTHR41259">
    <property type="entry name" value="DOUBLE-STRAND BREAK REPAIR RAD50 ATPASE, PUTATIVE-RELATED"/>
    <property type="match status" value="1"/>
</dbReference>
<accession>A0A1H8IK44</accession>
<feature type="coiled-coil region" evidence="1">
    <location>
        <begin position="273"/>
        <end position="330"/>
    </location>
</feature>
<dbReference type="Pfam" id="PF13514">
    <property type="entry name" value="AAA_27"/>
    <property type="match status" value="1"/>
</dbReference>
<dbReference type="Gene3D" id="3.40.50.300">
    <property type="entry name" value="P-loop containing nucleotide triphosphate hydrolases"/>
    <property type="match status" value="2"/>
</dbReference>
<dbReference type="InterPro" id="IPR027417">
    <property type="entry name" value="P-loop_NTPase"/>
</dbReference>
<keyword evidence="1" id="KW-0175">Coiled coil</keyword>
<dbReference type="EMBL" id="FODJ01000001">
    <property type="protein sequence ID" value="SEN68556.1"/>
    <property type="molecule type" value="Genomic_DNA"/>
</dbReference>
<proteinExistence type="predicted"/>
<evidence type="ECO:0000313" key="4">
    <source>
        <dbReference type="Proteomes" id="UP000199300"/>
    </source>
</evidence>
<feature type="domain" description="YhaN AAA" evidence="2">
    <location>
        <begin position="1"/>
        <end position="205"/>
    </location>
</feature>